<dbReference type="EMBL" id="CP017831">
    <property type="protein sequence ID" value="AOZ96561.1"/>
    <property type="molecule type" value="Genomic_DNA"/>
</dbReference>
<dbReference type="Pfam" id="PF13487">
    <property type="entry name" value="HD_5"/>
    <property type="match status" value="1"/>
</dbReference>
<dbReference type="InterPro" id="IPR003607">
    <property type="entry name" value="HD/PDEase_dom"/>
</dbReference>
<organism evidence="2 3">
    <name type="scientific">Butyrivibrio hungatei</name>
    <dbReference type="NCBI Taxonomy" id="185008"/>
    <lineage>
        <taxon>Bacteria</taxon>
        <taxon>Bacillati</taxon>
        <taxon>Bacillota</taxon>
        <taxon>Clostridia</taxon>
        <taxon>Lachnospirales</taxon>
        <taxon>Lachnospiraceae</taxon>
        <taxon>Butyrivibrio</taxon>
    </lineage>
</organism>
<dbReference type="Gene3D" id="1.10.3210.10">
    <property type="entry name" value="Hypothetical protein af1432"/>
    <property type="match status" value="1"/>
</dbReference>
<accession>A0A1D9P237</accession>
<dbReference type="RefSeq" id="WP_071176240.1">
    <property type="nucleotide sequence ID" value="NZ_CP017831.1"/>
</dbReference>
<keyword evidence="3" id="KW-1185">Reference proteome</keyword>
<evidence type="ECO:0000313" key="2">
    <source>
        <dbReference type="EMBL" id="AOZ96561.1"/>
    </source>
</evidence>
<dbReference type="InterPro" id="IPR037522">
    <property type="entry name" value="HD_GYP_dom"/>
</dbReference>
<dbReference type="SUPFAM" id="SSF109604">
    <property type="entry name" value="HD-domain/PDEase-like"/>
    <property type="match status" value="1"/>
</dbReference>
<protein>
    <submittedName>
        <fullName evidence="2">HD family phosphohydrolase</fullName>
    </submittedName>
</protein>
<dbReference type="CDD" id="cd00077">
    <property type="entry name" value="HDc"/>
    <property type="match status" value="1"/>
</dbReference>
<dbReference type="AlphaFoldDB" id="A0A1D9P237"/>
<dbReference type="NCBIfam" id="TIGR00277">
    <property type="entry name" value="HDIG"/>
    <property type="match status" value="1"/>
</dbReference>
<name>A0A1D9P237_9FIRM</name>
<dbReference type="SMART" id="SM00471">
    <property type="entry name" value="HDc"/>
    <property type="match status" value="1"/>
</dbReference>
<dbReference type="PANTHER" id="PTHR43155">
    <property type="entry name" value="CYCLIC DI-GMP PHOSPHODIESTERASE PA4108-RELATED"/>
    <property type="match status" value="1"/>
</dbReference>
<dbReference type="PROSITE" id="PS51832">
    <property type="entry name" value="HD_GYP"/>
    <property type="match status" value="1"/>
</dbReference>
<reference evidence="3" key="1">
    <citation type="submission" date="2016-10" db="EMBL/GenBank/DDBJ databases">
        <title>The complete genome sequence of the rumen bacterium Butyrivibrio hungatei MB2003.</title>
        <authorList>
            <person name="Palevich N."/>
            <person name="Kelly W.J."/>
            <person name="Leahy S.C."/>
            <person name="Altermann E."/>
            <person name="Rakonjac J."/>
            <person name="Attwood G.T."/>
        </authorList>
    </citation>
    <scope>NUCLEOTIDE SEQUENCE [LARGE SCALE GENOMIC DNA]</scope>
    <source>
        <strain evidence="3">MB2003</strain>
    </source>
</reference>
<gene>
    <name evidence="2" type="ORF">bhn_I1528</name>
</gene>
<dbReference type="InterPro" id="IPR006675">
    <property type="entry name" value="HDIG_dom"/>
</dbReference>
<dbReference type="KEGG" id="bhu:bhn_I1528"/>
<sequence>MKLISVDKLEPGLVVSENIYTIDDRLVLPKGTVLSDKDIARIRSHSLYNIFVENEKKPVPVEAPHKPAVALSYAEKLRNSEEFIKFKQHIEENAKELEESFKMIANGTMALDVEKLTEPVYHLFVEAGGTAGVFDMLHNLRDNSDAVYMHSLNVSLICNTIANWMKLPEEKVQLATAAGLLHDIGKVLLPQDLLDKSTPYTEYESRLLKEHVVKGYELVKDKDIDQHIKNSVIMHHEFRDGSGYPFHIKGDQIDEIASIVTVANIYDELTSKRKYRAPLCPFEVISKFEEEGYEKFDADVIMTFLTNIANTFIANRVMLNNGQTGDIIYNHAEHLSRPTVKCGEKYINLEIERNLSIVAVI</sequence>
<dbReference type="OrthoDB" id="9804747at2"/>
<dbReference type="Proteomes" id="UP000179284">
    <property type="component" value="Chromosome I"/>
</dbReference>
<evidence type="ECO:0000313" key="3">
    <source>
        <dbReference type="Proteomes" id="UP000179284"/>
    </source>
</evidence>
<dbReference type="PANTHER" id="PTHR43155:SF2">
    <property type="entry name" value="CYCLIC DI-GMP PHOSPHODIESTERASE PA4108"/>
    <property type="match status" value="1"/>
</dbReference>
<evidence type="ECO:0000259" key="1">
    <source>
        <dbReference type="PROSITE" id="PS51832"/>
    </source>
</evidence>
<proteinExistence type="predicted"/>
<feature type="domain" description="HD-GYP" evidence="1">
    <location>
        <begin position="125"/>
        <end position="320"/>
    </location>
</feature>